<keyword evidence="6 9" id="KW-0067">ATP-binding</keyword>
<feature type="compositionally biased region" description="Acidic residues" evidence="10">
    <location>
        <begin position="4936"/>
        <end position="4950"/>
    </location>
</feature>
<dbReference type="PROSITE" id="PS50234">
    <property type="entry name" value="VWFA"/>
    <property type="match status" value="1"/>
</dbReference>
<feature type="region of interest" description="Disordered" evidence="10">
    <location>
        <begin position="4660"/>
        <end position="5246"/>
    </location>
</feature>
<gene>
    <name evidence="12" type="primary">MDN1</name>
</gene>
<feature type="compositionally biased region" description="Acidic residues" evidence="10">
    <location>
        <begin position="4968"/>
        <end position="4980"/>
    </location>
</feature>
<dbReference type="PANTHER" id="PTHR48103:SF2">
    <property type="entry name" value="MIDASIN"/>
    <property type="match status" value="1"/>
</dbReference>
<dbReference type="InterPro" id="IPR011704">
    <property type="entry name" value="ATPase_dyneun-rel_AAA"/>
</dbReference>
<dbReference type="FunFam" id="3.40.50.300:FF:004550">
    <property type="entry name" value="Midasin"/>
    <property type="match status" value="1"/>
</dbReference>
<keyword evidence="13" id="KW-1185">Reference proteome</keyword>
<evidence type="ECO:0000256" key="7">
    <source>
        <dbReference type="ARBA" id="ARBA00023186"/>
    </source>
</evidence>
<feature type="compositionally biased region" description="Acidic residues" evidence="10">
    <location>
        <begin position="5166"/>
        <end position="5181"/>
    </location>
</feature>
<reference evidence="12" key="1">
    <citation type="submission" date="2025-08" db="UniProtKB">
        <authorList>
            <consortium name="Ensembl"/>
        </authorList>
    </citation>
    <scope>IDENTIFICATION</scope>
</reference>
<dbReference type="FunFam" id="3.40.50.300:FF:004709">
    <property type="entry name" value="Midasin"/>
    <property type="match status" value="1"/>
</dbReference>
<dbReference type="SMART" id="SM00327">
    <property type="entry name" value="VWA"/>
    <property type="match status" value="1"/>
</dbReference>
<dbReference type="GO" id="GO:0005730">
    <property type="term" value="C:nucleolus"/>
    <property type="evidence" value="ECO:0007669"/>
    <property type="project" value="UniProtKB-SubCell"/>
</dbReference>
<evidence type="ECO:0000256" key="8">
    <source>
        <dbReference type="ARBA" id="ARBA00023242"/>
    </source>
</evidence>
<feature type="compositionally biased region" description="Basic and acidic residues" evidence="10">
    <location>
        <begin position="4901"/>
        <end position="4935"/>
    </location>
</feature>
<dbReference type="FunFam" id="3.40.50.410:FF:000028">
    <property type="entry name" value="Midasin"/>
    <property type="match status" value="1"/>
</dbReference>
<dbReference type="Pfam" id="PF07728">
    <property type="entry name" value="AAA_5"/>
    <property type="match status" value="8"/>
</dbReference>
<dbReference type="Proteomes" id="UP000694398">
    <property type="component" value="Unassembled WGS sequence"/>
</dbReference>
<evidence type="ECO:0000256" key="6">
    <source>
        <dbReference type="ARBA" id="ARBA00022840"/>
    </source>
</evidence>
<evidence type="ECO:0000313" key="12">
    <source>
        <dbReference type="Ensembl" id="ENSCLAP00000018932.1"/>
    </source>
</evidence>
<feature type="compositionally biased region" description="Basic and acidic residues" evidence="10">
    <location>
        <begin position="4697"/>
        <end position="4719"/>
    </location>
</feature>
<dbReference type="FunFam" id="3.40.50.300:FF:000919">
    <property type="entry name" value="Midasin"/>
    <property type="match status" value="1"/>
</dbReference>
<dbReference type="CDD" id="cd00009">
    <property type="entry name" value="AAA"/>
    <property type="match status" value="2"/>
</dbReference>
<feature type="region of interest" description="Disordered" evidence="10">
    <location>
        <begin position="3985"/>
        <end position="4010"/>
    </location>
</feature>
<name>A0A8C2VXG2_CHILA</name>
<protein>
    <recommendedName>
        <fullName evidence="4 9">Midasin</fullName>
    </recommendedName>
</protein>
<dbReference type="InterPro" id="IPR003593">
    <property type="entry name" value="AAA+_ATPase"/>
</dbReference>
<dbReference type="Pfam" id="PF17865">
    <property type="entry name" value="AAA_lid_5"/>
    <property type="match status" value="1"/>
</dbReference>
<dbReference type="InterPro" id="IPR040848">
    <property type="entry name" value="AAA_lid_7"/>
</dbReference>
<dbReference type="GO" id="GO:0005654">
    <property type="term" value="C:nucleoplasm"/>
    <property type="evidence" value="ECO:0007669"/>
    <property type="project" value="UniProtKB-SubCell"/>
</dbReference>
<dbReference type="GO" id="GO:0005829">
    <property type="term" value="C:cytosol"/>
    <property type="evidence" value="ECO:0007669"/>
    <property type="project" value="Ensembl"/>
</dbReference>
<evidence type="ECO:0000256" key="1">
    <source>
        <dbReference type="ARBA" id="ARBA00004604"/>
    </source>
</evidence>
<feature type="compositionally biased region" description="Acidic residues" evidence="10">
    <location>
        <begin position="4736"/>
        <end position="4753"/>
    </location>
</feature>
<reference evidence="12" key="2">
    <citation type="submission" date="2025-09" db="UniProtKB">
        <authorList>
            <consortium name="Ensembl"/>
        </authorList>
    </citation>
    <scope>IDENTIFICATION</scope>
</reference>
<dbReference type="InterPro" id="IPR012099">
    <property type="entry name" value="Midasin"/>
</dbReference>
<feature type="compositionally biased region" description="Basic residues" evidence="10">
    <location>
        <begin position="5072"/>
        <end position="5087"/>
    </location>
</feature>
<dbReference type="PIRSF" id="PIRSF010340">
    <property type="entry name" value="Midasin"/>
    <property type="match status" value="1"/>
</dbReference>
<keyword evidence="8 9" id="KW-0539">Nucleus</keyword>
<accession>A0A8C2VXG2</accession>
<comment type="function">
    <text evidence="9">Nuclear chaperone required for maturation and nuclear export of pre-60S ribosome subunits.</text>
</comment>
<dbReference type="SUPFAM" id="SSF52540">
    <property type="entry name" value="P-loop containing nucleoside triphosphate hydrolases"/>
    <property type="match status" value="6"/>
</dbReference>
<feature type="compositionally biased region" description="Basic and acidic residues" evidence="10">
    <location>
        <begin position="4801"/>
        <end position="4826"/>
    </location>
</feature>
<sequence length="5581" mass="631862">MEHLSLEVASAPLRLIAARNEKSRGELGRFLAKQVWTPQDRQYILSILAQLLLDKDYTVLLGRQLRPLLLDLLERNAETIKTGGQVNHDLHERLCVSMSKLIGSHPDVLLFALRYFRDTYPVFQRLFLESSDANPVRYGRRRMKLRDLMEAAYKFLQQEQSAFRELWDWSVCVPLLRSHDTLVRWYTANCLALVTCMSEEHKLSFLKKIFSSDELIHFRLRLLEEAQLQDLEKALVLANPEVSLWRKEKELQYLQGHLVSADLSSRVTAVCGVVLPRQLPAPGEQASDSSSREQELALRSFVLVESVCKNLQTLAMAVASQNAVLLEGPIGCGKTSLVEHLAAMTGRRKPPQLLKVQLGDQTDSKMLLGMYRCTDVPGEFVWQPGTLTQAASKGHWILLEDIDYAPLDVVSVLIPLLENGELLIPGRSDCLKVAPGFQLFATRRLLSCGGNWYWPLSSHATLLDKYWTKIHLNNLDKRELSEVLQKRYPALLAAANHLLDIYVQLTGVKQNCQSESSVGWEQAPQQVLEARKENKKLVLEGRELSLRDLLNWCNRIAHSFDSSSSSGSLHIFQEALDCFTAMLSEHTSKLKIAEIIGSKLNISKKKAEFFCQLYKPEIVINELDVQVGRARLLRKQSEAVHVQKEKLTFAATRPSSVLIEQLAVCVSKGEPVLLVGETGTGKTSTVQYLAHITGHRLRVVNMNQQSDTADLLGGYKPVDHKLIWLPLRETFEELFVQTFSKKQNFTFLGHIQTCYRQKRWHDLLRLMQHVHKSAVNKGGKEGEAGAFLKEKWQAFGLRLNHAQQQMKMTENSLLFAFVEGTLAQAVKKGEWILLDEINLAAPETLECLSGLLEGSSGSLVLLDRGDTEPLVRHPDFRLFACMNPATDVGKRNLPPGIRNRFTELYIEELESKEDLQILIVDYLKGLSINKTTVQGIINFYTALRKESGTKLVDGTGHRPHYSLRTLCRALRFAASNPCSNIQRSLYEGFCLGFLTQLDRASRPVVQKLICQHIISGNVKSLLKQPIPEPKGGRLIQVEGYWISVGDKEPTIDETYVLTSSVKMNLRDIVRVVSAGTYPVLIQGETSVGKTSLIRWLAAATGNYCVRINNHEHTDIQEYIGCYTSSSSGKLVFKEGVLIDAMRKGYWIILDELNLAPTDVLEALNRLLDDNRELLVTETQEVVKAHPRFMLFATQNPPGLYGGRKVLSRAFRNRFVELHFDELPSPELETILHKRCSLPPSYCTKLVKVMLDLQSYRRSSSVFAGKQGFITLRDLFRWAERYRLAEQTEKEYDWLQHLANDGFMLLAGRVRKEEEVDVIQEVLEKHFKKKLCPQYLFSKESVLKFLGKLSTQISALEPNKFSHIVWTEGLRRLAVLVGRALEFGEPVLLVGDTGCGKTTVCQMFAALANQKLYSVNCHLNMETSDFLGGLRPVRQRPNDKEERDTSRLFEWHDGPLVLALKEDSFFLLDEISLADDSVLERLNSVLEVEKSLVLAEKGSPEDKDNEVELLTAGKKFRILATMNPGGDFGKKELSPALRNRFTEIWCPQSTRREDLIQIINRNLRPGLSLGKTDHKGADIAEVMLDFIDWLTHQEFGRKCVVSIRDILSWVNFMNIMSEEAAVKRPETISSVTSFVHAACLVYIDGIGSGVSSSGFGTALLARDECLKFLIMKISKIVRLTESQKDELKIYDRLKAKEFTGIDNLWGIHPFFIPRGPVLHRSNIADYALSAGTTAMNAQRLLRATKLNKPILLEGSPGVGKTSLVGALAKASGNTLVRINLSEQTDITDLFGADLPVEGGKGGEFAWRDGPLLAALKAGHWVVLDELNLASQSVLEGLNACFDHRGEIYVPELGMSFQVQHEKTKIFGCQNPFRQGGGRKGLPRSFLNRFTQVFVDPLTVVDMEFISSTLFPAIDKNTVKKMVAFNNQIDHEVTVEKKWGQKGGPWEFNLRDLFRWCQLMLVDQSPGCYDPGQHVFLVYGKRMRTRGDEEKVIAVFKDVFGSNSSPYMGTRLFHITPYDVQLGYSVLSRGSYVPHPSRRPLLLLHQSFQSLESIMKCVQMSWMVILVGPASVGKTTLVQLLAHLTGHTLKIMAMNSAMDTTELLGGFEQVDLVRTWRQLLEKVEDTIRGLLRVSLLVSADDTEVVLRAWSHFLLMYKPKCLGEDGKGITMEIVNKLEAVLLLMQRLNNKINSYSKAEFAKLLEDFRSFRVKLMQSASGCSHGTFEWVDSMLVQALKSGDWLLMDNVNFCNPSVLDRLNALLEPGGVLTINERGMIDGATPTITPHPNFRLFLSMDPVHGEISRAMRNRGLEIYISGEGDENISDNLDLKVLLHSLGLVGDSVCDILLALHSETRSSVIGSPTSSVSALIQTAILIVQYLQRGLGLHRAFSEACWEVYVCSQHSAANQKLVQTLLEKHVSILQARENWGNSILAAGMWPDSVPSALFATEDSHLSVVRSDGQILAYCLNRISVKTSSWTRSQPLTLQDLEKIMQSSNPENLKFGAVQMDACWIDEPEVLAMAVKLLIERATNQDWMLRVKWLYHLARNIPQGLESVQIHLEASAASLRNFYSNSLSAGVTNVFKILQTNITDDFVIPLDPRWNIQALDIIRNSMSFDPQTDHPEQLFALLESVANKTIIYLDREKRIFTEENLVSIGGKTLNSVLRMSFEFHKDPESYHSLPHEIVVNLAAFFELCDALILLWVQSAQVMVSDANILGSVQWRDRFWTVADAVKVDAPGLALLALHWHWVLKHLVLQIPQLLMNYEDKYYKEVQTVSKHIQNCLGNPTGGFTGIKKLQKFLGRPFPFKDKLVVECFSQLKVINKALAIREYVLVLGESEWQEDIHRLQVIASEWILKKSLLQAWGSILRANILEDVNLDELKNLVSVQCSELKAKGLPLGFLEKKLGETSSLPQPGFISLIQLARRIQLWPAAEYLAILWRYKVMADFMMQVCLRRSSKNEQPQIDEEISHHVTFCFKHTPVAPQELRDLWSLLYYKKVSTEDIICLWSELFNSTFTSFWSSTVTTNPEYWLTWNPLLNMQQKEAPKSFLDSTLKGPDSFCKAVFSKCCFEVLTSGCRAGPWDVSGLPVLSSSHVTLGEWVERVQQLQDINSLLWTNMAVPSVAEFRRTDSQLQGLVLCRHLMGLVELFPEHRQQEYMQHCEQLLLGDSHAFQHVCQILGDLAGQEALPKELLCLLLTSLHYFFGEGESKRNLPEPAQRGSLWVSLGLLQMQIWLPQAHFDPAVKREYKLKYAKEELHQLQCEQKIRDLASQLQTGRNLDNEVIVSYSHPHVRLLQQRIDQLENSVHRLLKKQAFRPQLPAYESLVQEIHHYVTSIAKADSVQDLLTRLLQVLLTDGMRSAQVAQSLLKEEASWQQSQHQFRKRLEEEYALYPDIVTPLQASILQLQHGMRLVASEVQTSLHSSVICTERLEALATALLAFPSVGPTFPTYYAHADALCLVKSEEVLRGLGKLILKRFGGKEPEGKGQQACPTREQLLMNALLYLHSHVLCKGEMDQRALLLFRHVCQEIINEWDEQERVAQEKVEQESSLYRYKSRSSRTALSEEEEEEQEFRKQFPLHEKDFADILVEPILEDKKEPSDGQDVEAATDPAVFSQSSMQAVMLIHQQLCLSFARSLWYQQQTMPSHETKHYLSLFLSCYQTGASLVARFYPLMGVELNDQLLGSQLLACTLSHNTLSGEATSDLMVNPSGPYDFYQHPNVPEAQQCQPMLQGFSEAVSHLLQDWPEHPALEQLLVVMERIRSFPLSSPISKFLNGLEILLAKAQDWEENASRALSLRKHLNLVSQMIIRWRKLELNCWSMSLDNTMKRHTEKSTKHWFSIYQMLEKHMQEQTEGHEDDKQMTLMLLVSTLQAFIEGSSLGEFHVRLQMLLVFHCHVLLMPQVEGKDSLCSVLWNLYHYYKQFFDRVQAKIVELRSPLEKELKEFVKISKWNDVSFWSIKQSVEKTHRTLFKFMKKFEAVLSEPCRSSLMESDKEEQPDFLPRPTDEAMSETSPIQRLNRALREALLVWPPAGQQCSSAAPFSMEGELLRRLPKFMKRMRKMCLSFMRESPLLHLVEGLDQFTGEVISSLSELQSLKVEPSAEKEKQRSEAKHILMQKQRALSDLFKHLAKTGLSYRKGLTWARSKDPQELLHLHPLDLRRALSIVSSTQEADSRLLAEIASLWDGCQKYFYRSLARHTRLNAALATPAKEMGVGNIERCKGFSAHLMKILIRQRRSLTTLTERWIILRNLLSCVQEIHSRLTGPLVYPVAFPPQDGVQQWTERLQHLAMQSQILLEQLSWLFQCCPSAGLAAGHDQAAVQGHPCALHLERLELTKEQLSGAVPDIIPSDVGYPSPVPGTQLPSGCRMRKQDQLWQESTARITEMLKTIRTVKTDVDKIRQQACETLFHSWKDFEVCSSGLTCLSQVSAHLQGLESLFIVPGAEVEQTDPQMALVESIEYVKREIDKAVGDFATWKTHLLTSSSQEATQMLDESFVEDFSEQMETAIRAILCAIQNLAERSSKKAEESTAQKGPQEEDEMERLFSRLQPGHLTKLLEDDFWADVSTLHVQKIISAVSELLERLKSYGEDGTASKHVLFSQFCCLLVRLMPMLCSFSDLVLFFLTISLATHRSTAKLLSVLAQVFTELAQKGFCLPKEFMEDSSGEGATEFHDYEGGGLGEGEGTKDVSDRIESEEQVEDSFQKGQEKDNEEPDSKSNIKGEDNAIEMSEDFEGKMHDGELEEQEEDDDKSDSEDGELDKQMGDLNGEEADKLDERLWGDDDEEDEEDNKTEETGPGMDEEDSELVAKDDNLDAGNLDKNKNQQKKKEEKEEAESDDGGQGQDKINEQIDEREYDENEVDPYHGSHEKLPEPEALDLPDNLNLDSEDQNAGEDTDNEEREEENPLEIKEKSVDTEETEADRNEGEDPHRPEENPRGDDKVEGEEEMDTGADEQDKDSTEHPEENSEEPQQALEEEDREDTEEGGENSIPVDQGLQPQPKEEGETSDPEEQVPEAAERKEHASCGQTDVENVQSAQAMELAGAAPEKEQGKEEHGSGAADANQAEGHESNFIARLASQKHTRKNTQSFKRKPGQADNERSMGDHNEHVHKRLRTVDNDTQAERGPSQPQIQVEDADAFEHIKQGSDTYDAQTYDVASKEQQQTAKESGRDQEEEETEDAIMDMEEQGELRAVDTEQLKPEEVKSGTTAGSGLDEMEMETQTIKTEEHKDPKTDGSESETVDKKPERSQDSTIHTAHQFLIDTIFQPFLKDASELRQELERQLETWQLHEPGNAEEEKAAAEMWQSYVILTAPLSQQLCEQLRLILEPTQAAKLKGDYRTGKRLNMRKVIPYIASQFRKDKIWLRRTKPSKRQYQICLAIDDSSSMVDNHTKQLAFESLAVIGNALTLLEVGQIAVCSFGESVKLLHPFHEQFSDYSGAQILRLCKFQQKKTKIAQFLESVASMFAAAQHFSQNMSPETAQLLLIVSDGRGLFLEGKERVMAAVQAARNANIFVIFVVLDSPSSRDSILDIKVPIFKGPGEMPEIRSYMEEFPFPFYIILRDVNALPETLSDALRQWFELVTASAHP</sequence>
<feature type="compositionally biased region" description="Polar residues" evidence="10">
    <location>
        <begin position="5019"/>
        <end position="5031"/>
    </location>
</feature>
<dbReference type="InterPro" id="IPR041190">
    <property type="entry name" value="Midasin_AAA_lid_5"/>
</dbReference>
<dbReference type="SMART" id="SM00382">
    <property type="entry name" value="AAA"/>
    <property type="match status" value="6"/>
</dbReference>
<dbReference type="GO" id="GO:0005524">
    <property type="term" value="F:ATP binding"/>
    <property type="evidence" value="ECO:0007669"/>
    <property type="project" value="UniProtKB-KW"/>
</dbReference>
<dbReference type="GO" id="GO:0045111">
    <property type="term" value="C:intermediate filament cytoskeleton"/>
    <property type="evidence" value="ECO:0007669"/>
    <property type="project" value="Ensembl"/>
</dbReference>
<evidence type="ECO:0000256" key="3">
    <source>
        <dbReference type="ARBA" id="ARBA00007188"/>
    </source>
</evidence>
<evidence type="ECO:0000256" key="9">
    <source>
        <dbReference type="PIRNR" id="PIRNR010340"/>
    </source>
</evidence>
<feature type="compositionally biased region" description="Basic and acidic residues" evidence="10">
    <location>
        <begin position="4856"/>
        <end position="4867"/>
    </location>
</feature>
<proteinExistence type="inferred from homology"/>
<feature type="domain" description="VWFA" evidence="11">
    <location>
        <begin position="5369"/>
        <end position="5568"/>
    </location>
</feature>
<dbReference type="Gene3D" id="3.40.50.410">
    <property type="entry name" value="von Willebrand factor, type A domain"/>
    <property type="match status" value="1"/>
</dbReference>
<evidence type="ECO:0000256" key="10">
    <source>
        <dbReference type="SAM" id="MobiDB-lite"/>
    </source>
</evidence>
<organism evidence="12 13">
    <name type="scientific">Chinchilla lanigera</name>
    <name type="common">Long-tailed chinchilla</name>
    <name type="synonym">Chinchilla villidera</name>
    <dbReference type="NCBI Taxonomy" id="34839"/>
    <lineage>
        <taxon>Eukaryota</taxon>
        <taxon>Metazoa</taxon>
        <taxon>Chordata</taxon>
        <taxon>Craniata</taxon>
        <taxon>Vertebrata</taxon>
        <taxon>Euteleostomi</taxon>
        <taxon>Mammalia</taxon>
        <taxon>Eutheria</taxon>
        <taxon>Euarchontoglires</taxon>
        <taxon>Glires</taxon>
        <taxon>Rodentia</taxon>
        <taxon>Hystricomorpha</taxon>
        <taxon>Chinchillidae</taxon>
        <taxon>Chinchilla</taxon>
    </lineage>
</organism>
<dbReference type="GeneTree" id="ENSGT00550000074802"/>
<feature type="compositionally biased region" description="Basic and acidic residues" evidence="10">
    <location>
        <begin position="5182"/>
        <end position="5198"/>
    </location>
</feature>
<dbReference type="InterPro" id="IPR048617">
    <property type="entry name" value="MDN1_AAA_lid_4"/>
</dbReference>
<dbReference type="Ensembl" id="ENSCLAT00000019117.1">
    <property type="protein sequence ID" value="ENSCLAP00000018932.1"/>
    <property type="gene ID" value="ENSCLAG00000012965.1"/>
</dbReference>
<feature type="compositionally biased region" description="Basic and acidic residues" evidence="10">
    <location>
        <begin position="4679"/>
        <end position="4690"/>
    </location>
</feature>
<dbReference type="GO" id="GO:0016887">
    <property type="term" value="F:ATP hydrolysis activity"/>
    <property type="evidence" value="ECO:0007669"/>
    <property type="project" value="InterPro"/>
</dbReference>
<feature type="compositionally biased region" description="Basic and acidic residues" evidence="10">
    <location>
        <begin position="4765"/>
        <end position="4775"/>
    </location>
</feature>
<dbReference type="Pfam" id="PF21108">
    <property type="entry name" value="MDN1_4th"/>
    <property type="match status" value="1"/>
</dbReference>
<feature type="compositionally biased region" description="Basic and acidic residues" evidence="10">
    <location>
        <begin position="5040"/>
        <end position="5050"/>
    </location>
</feature>
<dbReference type="Gene3D" id="3.40.50.300">
    <property type="entry name" value="P-loop containing nucleotide triphosphate hydrolases"/>
    <property type="match status" value="7"/>
</dbReference>
<dbReference type="InterPro" id="IPR002035">
    <property type="entry name" value="VWF_A"/>
</dbReference>
<comment type="similarity">
    <text evidence="3 9">Belongs to the midasin family.</text>
</comment>
<feature type="compositionally biased region" description="Basic and acidic residues" evidence="10">
    <location>
        <begin position="5091"/>
        <end position="5101"/>
    </location>
</feature>
<feature type="compositionally biased region" description="Basic and acidic residues" evidence="10">
    <location>
        <begin position="5218"/>
        <end position="5243"/>
    </location>
</feature>
<dbReference type="GO" id="GO:0030687">
    <property type="term" value="C:preribosome, large subunit precursor"/>
    <property type="evidence" value="ECO:0007669"/>
    <property type="project" value="TreeGrafter"/>
</dbReference>
<dbReference type="GO" id="GO:0000027">
    <property type="term" value="P:ribosomal large subunit assembly"/>
    <property type="evidence" value="ECO:0007669"/>
    <property type="project" value="Ensembl"/>
</dbReference>
<feature type="compositionally biased region" description="Acidic residues" evidence="10">
    <location>
        <begin position="4880"/>
        <end position="4900"/>
    </location>
</feature>
<evidence type="ECO:0000256" key="2">
    <source>
        <dbReference type="ARBA" id="ARBA00004642"/>
    </source>
</evidence>
<dbReference type="InterPro" id="IPR027417">
    <property type="entry name" value="P-loop_NTPase"/>
</dbReference>
<dbReference type="Pfam" id="PF17867">
    <property type="entry name" value="AAA_lid_7"/>
    <property type="match status" value="3"/>
</dbReference>
<evidence type="ECO:0000259" key="11">
    <source>
        <dbReference type="PROSITE" id="PS50234"/>
    </source>
</evidence>
<dbReference type="CDD" id="cd01460">
    <property type="entry name" value="vWA_midasin"/>
    <property type="match status" value="1"/>
</dbReference>
<evidence type="ECO:0000313" key="13">
    <source>
        <dbReference type="Proteomes" id="UP000694398"/>
    </source>
</evidence>
<comment type="subcellular location">
    <subcellularLocation>
        <location evidence="1">Nucleus</location>
        <location evidence="1">Nucleolus</location>
    </subcellularLocation>
    <subcellularLocation>
        <location evidence="2">Nucleus</location>
        <location evidence="2">Nucleoplasm</location>
    </subcellularLocation>
</comment>
<dbReference type="InterPro" id="IPR036465">
    <property type="entry name" value="vWFA_dom_sf"/>
</dbReference>
<dbReference type="FunFam" id="3.40.50.300:FF:000956">
    <property type="entry name" value="Midasin"/>
    <property type="match status" value="1"/>
</dbReference>
<feature type="compositionally biased region" description="Acidic residues" evidence="10">
    <location>
        <begin position="4776"/>
        <end position="4786"/>
    </location>
</feature>
<evidence type="ECO:0000256" key="5">
    <source>
        <dbReference type="ARBA" id="ARBA00022741"/>
    </source>
</evidence>
<dbReference type="FunFam" id="3.40.50.300:FF:000582">
    <property type="entry name" value="Midasin"/>
    <property type="match status" value="1"/>
</dbReference>
<dbReference type="PANTHER" id="PTHR48103">
    <property type="entry name" value="MIDASIN-RELATED"/>
    <property type="match status" value="1"/>
</dbReference>
<dbReference type="GO" id="GO:0000055">
    <property type="term" value="P:ribosomal large subunit export from nucleus"/>
    <property type="evidence" value="ECO:0007669"/>
    <property type="project" value="TreeGrafter"/>
</dbReference>
<dbReference type="FunFam" id="3.40.50.300:FF:000142">
    <property type="entry name" value="Midasin"/>
    <property type="match status" value="1"/>
</dbReference>
<keyword evidence="5 9" id="KW-0547">Nucleotide-binding</keyword>
<keyword evidence="7 9" id="KW-0143">Chaperone</keyword>
<evidence type="ECO:0000256" key="4">
    <source>
        <dbReference type="ARBA" id="ARBA00017143"/>
    </source>
</evidence>
<dbReference type="OMA" id="ILEQWHR"/>
<dbReference type="SUPFAM" id="SSF53300">
    <property type="entry name" value="vWA-like"/>
    <property type="match status" value="1"/>
</dbReference>